<reference evidence="2" key="1">
    <citation type="journal article" date="2015" name="Nature">
        <title>Complex archaea that bridge the gap between prokaryotes and eukaryotes.</title>
        <authorList>
            <person name="Spang A."/>
            <person name="Saw J.H."/>
            <person name="Jorgensen S.L."/>
            <person name="Zaremba-Niedzwiedzka K."/>
            <person name="Martijn J."/>
            <person name="Lind A.E."/>
            <person name="van Eijk R."/>
            <person name="Schleper C."/>
            <person name="Guy L."/>
            <person name="Ettema T.J."/>
        </authorList>
    </citation>
    <scope>NUCLEOTIDE SEQUENCE</scope>
</reference>
<comment type="caution">
    <text evidence="2">The sequence shown here is derived from an EMBL/GenBank/DDBJ whole genome shotgun (WGS) entry which is preliminary data.</text>
</comment>
<proteinExistence type="predicted"/>
<sequence length="238" mass="26180">SGKLAERLLKNPSRIVKELFPNNNPKAVRLLRKSLVEPISGRPSAEGERLWNQLRQAWLADAVDQATKEGIAKPKVFDNILRKFGNESLKEMFPEKQLATNVKRIQSLFDIAGKTPPSGASLFARGAQIGGLAMMYQSGKEGDFIGFTGGAILAIGPLAFAKLATTRQGVKLLTAGFKLKPGASGLVPNAVRMVRLLRNINERENRQRLAEERKRSQQQRTARGLTLPQIRGFGARGR</sequence>
<feature type="non-terminal residue" evidence="2">
    <location>
        <position position="1"/>
    </location>
</feature>
<evidence type="ECO:0000313" key="2">
    <source>
        <dbReference type="EMBL" id="KKL27281.1"/>
    </source>
</evidence>
<evidence type="ECO:0000256" key="1">
    <source>
        <dbReference type="SAM" id="MobiDB-lite"/>
    </source>
</evidence>
<dbReference type="AlphaFoldDB" id="A0A0F9EBR6"/>
<feature type="region of interest" description="Disordered" evidence="1">
    <location>
        <begin position="207"/>
        <end position="238"/>
    </location>
</feature>
<name>A0A0F9EBR6_9ZZZZ</name>
<dbReference type="EMBL" id="LAZR01035521">
    <property type="protein sequence ID" value="KKL27281.1"/>
    <property type="molecule type" value="Genomic_DNA"/>
</dbReference>
<organism evidence="2">
    <name type="scientific">marine sediment metagenome</name>
    <dbReference type="NCBI Taxonomy" id="412755"/>
    <lineage>
        <taxon>unclassified sequences</taxon>
        <taxon>metagenomes</taxon>
        <taxon>ecological metagenomes</taxon>
    </lineage>
</organism>
<accession>A0A0F9EBR6</accession>
<protein>
    <submittedName>
        <fullName evidence="2">Uncharacterized protein</fullName>
    </submittedName>
</protein>
<gene>
    <name evidence="2" type="ORF">LCGC14_2386690</name>
</gene>